<proteinExistence type="predicted"/>
<dbReference type="AlphaFoldDB" id="A0AAJ2EVW5"/>
<evidence type="ECO:0000313" key="2">
    <source>
        <dbReference type="EMBL" id="MDR6234178.1"/>
    </source>
</evidence>
<reference evidence="2" key="1">
    <citation type="submission" date="2023-08" db="EMBL/GenBank/DDBJ databases">
        <title>Functional and genomic diversity of the sorghum phyllosphere microbiome.</title>
        <authorList>
            <person name="Shade A."/>
        </authorList>
    </citation>
    <scope>NUCLEOTIDE SEQUENCE</scope>
    <source>
        <strain evidence="2">SORGH_AS_0201</strain>
    </source>
</reference>
<dbReference type="Proteomes" id="UP001268036">
    <property type="component" value="Unassembled WGS sequence"/>
</dbReference>
<dbReference type="EMBL" id="JAVJAF010000001">
    <property type="protein sequence ID" value="MDR6234178.1"/>
    <property type="molecule type" value="Genomic_DNA"/>
</dbReference>
<protein>
    <submittedName>
        <fullName evidence="2">Uncharacterized protein</fullName>
    </submittedName>
</protein>
<name>A0AAJ2EVW5_9PSED</name>
<evidence type="ECO:0000313" key="3">
    <source>
        <dbReference type="Proteomes" id="UP001268036"/>
    </source>
</evidence>
<sequence>MAASVRLRRSAPQYTTCCTTHAGTDGRAGAAADLLADQRTEHAAHGATESGFGIARISRSNARQG</sequence>
<gene>
    <name evidence="2" type="ORF">QE440_001919</name>
</gene>
<evidence type="ECO:0000256" key="1">
    <source>
        <dbReference type="SAM" id="MobiDB-lite"/>
    </source>
</evidence>
<accession>A0AAJ2EVW5</accession>
<organism evidence="2 3">
    <name type="scientific">Pseudomonas oryzihabitans</name>
    <dbReference type="NCBI Taxonomy" id="47885"/>
    <lineage>
        <taxon>Bacteria</taxon>
        <taxon>Pseudomonadati</taxon>
        <taxon>Pseudomonadota</taxon>
        <taxon>Gammaproteobacteria</taxon>
        <taxon>Pseudomonadales</taxon>
        <taxon>Pseudomonadaceae</taxon>
        <taxon>Pseudomonas</taxon>
    </lineage>
</organism>
<comment type="caution">
    <text evidence="2">The sequence shown here is derived from an EMBL/GenBank/DDBJ whole genome shotgun (WGS) entry which is preliminary data.</text>
</comment>
<feature type="region of interest" description="Disordered" evidence="1">
    <location>
        <begin position="41"/>
        <end position="65"/>
    </location>
</feature>